<evidence type="ECO:0000313" key="5">
    <source>
        <dbReference type="RefSeq" id="XP_015874259.3"/>
    </source>
</evidence>
<feature type="active site" evidence="2">
    <location>
        <position position="163"/>
    </location>
</feature>
<dbReference type="PANTHER" id="PTHR23024">
    <property type="entry name" value="ARYLACETAMIDE DEACETYLASE"/>
    <property type="match status" value="1"/>
</dbReference>
<comment type="similarity">
    <text evidence="1">Belongs to the 'GDXG' lipolytic enzyme family.</text>
</comment>
<proteinExistence type="inferred from homology"/>
<dbReference type="InterPro" id="IPR013094">
    <property type="entry name" value="AB_hydrolase_3"/>
</dbReference>
<dbReference type="KEGG" id="zju:107411227"/>
<dbReference type="PANTHER" id="PTHR23024:SF429">
    <property type="entry name" value="ALPHA_BETA HYDROLASE FOLD PROTEIN"/>
    <property type="match status" value="1"/>
</dbReference>
<dbReference type="RefSeq" id="XP_015874259.3">
    <property type="nucleotide sequence ID" value="XM_016018773.4"/>
</dbReference>
<evidence type="ECO:0000313" key="4">
    <source>
        <dbReference type="Proteomes" id="UP001652623"/>
    </source>
</evidence>
<keyword evidence="4" id="KW-1185">Reference proteome</keyword>
<accession>A0A6P3ZHJ7</accession>
<dbReference type="InterPro" id="IPR029058">
    <property type="entry name" value="AB_hydrolase_fold"/>
</dbReference>
<dbReference type="Pfam" id="PF07859">
    <property type="entry name" value="Abhydrolase_3"/>
    <property type="match status" value="1"/>
</dbReference>
<evidence type="ECO:0000256" key="2">
    <source>
        <dbReference type="PROSITE-ProRule" id="PRU10038"/>
    </source>
</evidence>
<evidence type="ECO:0000259" key="3">
    <source>
        <dbReference type="Pfam" id="PF07859"/>
    </source>
</evidence>
<protein>
    <submittedName>
        <fullName evidence="5">Probable carboxylesterase 12</fullName>
    </submittedName>
</protein>
<feature type="domain" description="Alpha/beta hydrolase fold-3" evidence="3">
    <location>
        <begin position="75"/>
        <end position="283"/>
    </location>
</feature>
<dbReference type="PROSITE" id="PS01174">
    <property type="entry name" value="LIPASE_GDXG_SER"/>
    <property type="match status" value="1"/>
</dbReference>
<gene>
    <name evidence="5" type="primary">LOC107411227</name>
</gene>
<organism evidence="4 5">
    <name type="scientific">Ziziphus jujuba</name>
    <name type="common">Chinese jujube</name>
    <name type="synonym">Ziziphus sativa</name>
    <dbReference type="NCBI Taxonomy" id="326968"/>
    <lineage>
        <taxon>Eukaryota</taxon>
        <taxon>Viridiplantae</taxon>
        <taxon>Streptophyta</taxon>
        <taxon>Embryophyta</taxon>
        <taxon>Tracheophyta</taxon>
        <taxon>Spermatophyta</taxon>
        <taxon>Magnoliopsida</taxon>
        <taxon>eudicotyledons</taxon>
        <taxon>Gunneridae</taxon>
        <taxon>Pentapetalae</taxon>
        <taxon>rosids</taxon>
        <taxon>fabids</taxon>
        <taxon>Rosales</taxon>
        <taxon>Rhamnaceae</taxon>
        <taxon>Paliureae</taxon>
        <taxon>Ziziphus</taxon>
    </lineage>
</organism>
<reference evidence="5" key="1">
    <citation type="submission" date="2025-08" db="UniProtKB">
        <authorList>
            <consortium name="RefSeq"/>
        </authorList>
    </citation>
    <scope>IDENTIFICATION</scope>
    <source>
        <tissue evidence="5">Seedling</tissue>
    </source>
</reference>
<sequence length="306" mass="33697">MDDDVAIDFYSLFRIYKDGRVQRFAGTDILPPSPDPKNGDVRSKDVVISPKTGLSARLFLPDTTADSSTAKLPFLIYIHGGAFCIGSPFSPIYHNHVASLTAGANVVALSLHYRRAPEHPLPTAFEDAWEAFQWAVGHSDGDGPEEWLNRHADFRRVFFAGDSAGATIAHNVVVRAGVTEGETKGLRIVGMVLIHPFFGNEERDKLLEIIFPTSSGTSKDPRLNPGVDPKLLGRLGCGNVLIFVAEKDRLKERGRSYYEALKKSGWVGKVEIVENEGEKHVFHLMNPGCHNAVTLVEKTVSFLKQC</sequence>
<dbReference type="Gene3D" id="3.40.50.1820">
    <property type="entry name" value="alpha/beta hydrolase"/>
    <property type="match status" value="1"/>
</dbReference>
<dbReference type="InParanoid" id="A0A6P3ZHJ7"/>
<dbReference type="GO" id="GO:0016787">
    <property type="term" value="F:hydrolase activity"/>
    <property type="evidence" value="ECO:0007669"/>
    <property type="project" value="InterPro"/>
</dbReference>
<dbReference type="InterPro" id="IPR050466">
    <property type="entry name" value="Carboxylest/Gibb_receptor"/>
</dbReference>
<dbReference type="Proteomes" id="UP001652623">
    <property type="component" value="Chromosome 9"/>
</dbReference>
<dbReference type="InterPro" id="IPR033140">
    <property type="entry name" value="Lipase_GDXG_put_SER_AS"/>
</dbReference>
<dbReference type="AlphaFoldDB" id="A0A6P3ZHJ7"/>
<dbReference type="SUPFAM" id="SSF53474">
    <property type="entry name" value="alpha/beta-Hydrolases"/>
    <property type="match status" value="1"/>
</dbReference>
<dbReference type="GeneID" id="107411227"/>
<evidence type="ECO:0000256" key="1">
    <source>
        <dbReference type="ARBA" id="ARBA00010515"/>
    </source>
</evidence>
<name>A0A6P3ZHJ7_ZIZJJ</name>